<dbReference type="Proteomes" id="UP001154240">
    <property type="component" value="Unassembled WGS sequence"/>
</dbReference>
<protein>
    <recommendedName>
        <fullName evidence="3">Zinc/iron-chelating domain-containing protein</fullName>
    </recommendedName>
</protein>
<accession>A0A9X4MGX1</accession>
<dbReference type="RefSeq" id="WP_307633148.1">
    <property type="nucleotide sequence ID" value="NZ_JAPHEH010000001.1"/>
</dbReference>
<keyword evidence="2" id="KW-1185">Reference proteome</keyword>
<evidence type="ECO:0000313" key="1">
    <source>
        <dbReference type="EMBL" id="MDG4476178.1"/>
    </source>
</evidence>
<dbReference type="EMBL" id="JAPHEH010000001">
    <property type="protein sequence ID" value="MDG4476178.1"/>
    <property type="molecule type" value="Genomic_DNA"/>
</dbReference>
<evidence type="ECO:0008006" key="3">
    <source>
        <dbReference type="Google" id="ProtNLM"/>
    </source>
</evidence>
<comment type="caution">
    <text evidence="1">The sequence shown here is derived from an EMBL/GenBank/DDBJ whole genome shotgun (WGS) entry which is preliminary data.</text>
</comment>
<gene>
    <name evidence="1" type="ORF">OLX77_08420</name>
</gene>
<evidence type="ECO:0000313" key="2">
    <source>
        <dbReference type="Proteomes" id="UP001154240"/>
    </source>
</evidence>
<reference evidence="1" key="2">
    <citation type="submission" date="2022-10" db="EMBL/GenBank/DDBJ databases">
        <authorList>
            <person name="Aronson H.S."/>
        </authorList>
    </citation>
    <scope>NUCLEOTIDE SEQUENCE</scope>
    <source>
        <strain evidence="1">RS19-109</strain>
    </source>
</reference>
<proteinExistence type="predicted"/>
<sequence length="223" mass="24919">MIENRNVAISPKDFGADTPIGPQETFVKGVYSLVDEAIACELDRLRREEGIVPSCQPGCCHCCRYHILTNSAEAHTLAQYIRREFSAEQLNDLRLRTLQWHAWDNSRPGRHPASTMVVAGDLSLYEHSCPLDVNGVCCVYPVRPVVCRAHFVSSPPRFCFTANDPESAEDAPQVLNSVVEAVSPFSLVIREQIEATGQDFSRSQMLLPQWLAIEMGWDFPISA</sequence>
<name>A0A9X4MGX1_9BACT</name>
<reference evidence="1" key="1">
    <citation type="journal article" date="2022" name="bioRxiv">
        <title>Thiovibrio frasassiensisgen. nov., sp. nov., an autotrophic, elemental sulfur disproportionating bacterium isolated from sulfidic karst sediment, and proposal of Thiovibrionaceae fam. nov.</title>
        <authorList>
            <person name="Aronson H."/>
            <person name="Thomas C."/>
            <person name="Bhattacharyya M."/>
            <person name="Eckstein S."/>
            <person name="Jensen S."/>
            <person name="Barco R."/>
            <person name="Macalady J."/>
            <person name="Amend J."/>
        </authorList>
    </citation>
    <scope>NUCLEOTIDE SEQUENCE</scope>
    <source>
        <strain evidence="1">RS19-109</strain>
    </source>
</reference>
<dbReference type="AlphaFoldDB" id="A0A9X4MGX1"/>
<organism evidence="1 2">
    <name type="scientific">Thiovibrio frasassiensis</name>
    <dbReference type="NCBI Taxonomy" id="2984131"/>
    <lineage>
        <taxon>Bacteria</taxon>
        <taxon>Pseudomonadati</taxon>
        <taxon>Thermodesulfobacteriota</taxon>
        <taxon>Desulfobulbia</taxon>
        <taxon>Desulfobulbales</taxon>
        <taxon>Thiovibrionaceae</taxon>
        <taxon>Thiovibrio</taxon>
    </lineage>
</organism>